<evidence type="ECO:0000313" key="2">
    <source>
        <dbReference type="EMBL" id="KXJ95797.1"/>
    </source>
</evidence>
<sequence>MSFARSSRSAVCLGCQWRTFMTSTRLLAEPATKPAAAAASKGSSTTTNANDATTKASRPPLQTPPAAGATATQLQRQRVIPASPLEDAPRAYGKRVDKFEPKPLPRPIGMPFPPLPGENTGIDNRTLKQRRDDFVDYDKHLQRREELKSKMARPYFRDWGNLQFSKGKTFIAPPRPFRGEVSLYFPNLYGETLLKADRKPRDTTYTLAGNVSIVSVFSGVWAETQAKSFTGTKENPMLAKVLEENKHITTAGGGAGAQVVNINIEEDTFKYWLIRLFMGGLRSKISEADWDKYFVVRRGISEEIKESIGLLNSKVGYVYLVDGNCRIRWAGSADAEDHEREGLAKSVQRLLDEAKSKKTPV</sequence>
<evidence type="ECO:0000313" key="3">
    <source>
        <dbReference type="Proteomes" id="UP000070501"/>
    </source>
</evidence>
<dbReference type="STRING" id="196109.A0A136JF77"/>
<evidence type="ECO:0000256" key="1">
    <source>
        <dbReference type="SAM" id="MobiDB-lite"/>
    </source>
</evidence>
<organism evidence="2 3">
    <name type="scientific">Microdochium bolleyi</name>
    <dbReference type="NCBI Taxonomy" id="196109"/>
    <lineage>
        <taxon>Eukaryota</taxon>
        <taxon>Fungi</taxon>
        <taxon>Dikarya</taxon>
        <taxon>Ascomycota</taxon>
        <taxon>Pezizomycotina</taxon>
        <taxon>Sordariomycetes</taxon>
        <taxon>Xylariomycetidae</taxon>
        <taxon>Xylariales</taxon>
        <taxon>Microdochiaceae</taxon>
        <taxon>Microdochium</taxon>
    </lineage>
</organism>
<feature type="compositionally biased region" description="Low complexity" evidence="1">
    <location>
        <begin position="34"/>
        <end position="75"/>
    </location>
</feature>
<dbReference type="PANTHER" id="PTHR28106:SF1">
    <property type="entry name" value="MITOCHONDRIAL ATPASE COMPLEX SUBUNIT ATP10"/>
    <property type="match status" value="1"/>
</dbReference>
<keyword evidence="3" id="KW-1185">Reference proteome</keyword>
<feature type="compositionally biased region" description="Basic and acidic residues" evidence="1">
    <location>
        <begin position="94"/>
        <end position="103"/>
    </location>
</feature>
<dbReference type="OrthoDB" id="17089at2759"/>
<dbReference type="AlphaFoldDB" id="A0A136JF77"/>
<dbReference type="EMBL" id="KQ964246">
    <property type="protein sequence ID" value="KXJ95797.1"/>
    <property type="molecule type" value="Genomic_DNA"/>
</dbReference>
<dbReference type="GO" id="GO:0005743">
    <property type="term" value="C:mitochondrial inner membrane"/>
    <property type="evidence" value="ECO:0007669"/>
    <property type="project" value="TreeGrafter"/>
</dbReference>
<protein>
    <submittedName>
        <fullName evidence="2">ATP10 protein-domain-containing protein</fullName>
    </submittedName>
</protein>
<feature type="region of interest" description="Disordered" evidence="1">
    <location>
        <begin position="34"/>
        <end position="124"/>
    </location>
</feature>
<proteinExistence type="predicted"/>
<dbReference type="FunCoup" id="A0A136JF77">
    <property type="interactions" value="150"/>
</dbReference>
<dbReference type="InterPro" id="IPR007849">
    <property type="entry name" value="ATP10"/>
</dbReference>
<dbReference type="InParanoid" id="A0A136JF77"/>
<reference evidence="3" key="1">
    <citation type="submission" date="2016-02" db="EMBL/GenBank/DDBJ databases">
        <title>Draft genome sequence of Microdochium bolleyi, a fungal endophyte of beachgrass.</title>
        <authorList>
            <consortium name="DOE Joint Genome Institute"/>
            <person name="David A.S."/>
            <person name="May G."/>
            <person name="Haridas S."/>
            <person name="Lim J."/>
            <person name="Wang M."/>
            <person name="Labutti K."/>
            <person name="Lipzen A."/>
            <person name="Barry K."/>
            <person name="Grigoriev I.V."/>
        </authorList>
    </citation>
    <scope>NUCLEOTIDE SEQUENCE [LARGE SCALE GENOMIC DNA]</scope>
    <source>
        <strain evidence="3">J235TASD1</strain>
    </source>
</reference>
<gene>
    <name evidence="2" type="ORF">Micbo1qcDRAFT_192717</name>
</gene>
<name>A0A136JF77_9PEZI</name>
<dbReference type="PANTHER" id="PTHR28106">
    <property type="entry name" value="MITOCHONDRIAL ATPASE COMPLEX SUBUNIT ATP10"/>
    <property type="match status" value="1"/>
</dbReference>
<dbReference type="GO" id="GO:0033615">
    <property type="term" value="P:mitochondrial proton-transporting ATP synthase complex assembly"/>
    <property type="evidence" value="ECO:0007669"/>
    <property type="project" value="TreeGrafter"/>
</dbReference>
<feature type="compositionally biased region" description="Pro residues" evidence="1">
    <location>
        <begin position="104"/>
        <end position="116"/>
    </location>
</feature>
<dbReference type="Proteomes" id="UP000070501">
    <property type="component" value="Unassembled WGS sequence"/>
</dbReference>
<accession>A0A136JF77</accession>
<dbReference type="Pfam" id="PF05176">
    <property type="entry name" value="ATP-synt_10"/>
    <property type="match status" value="1"/>
</dbReference>